<evidence type="ECO:0000313" key="2">
    <source>
        <dbReference type="Proteomes" id="UP000648187"/>
    </source>
</evidence>
<gene>
    <name evidence="1" type="ORF">HW555_007951</name>
</gene>
<dbReference type="Proteomes" id="UP000648187">
    <property type="component" value="Unassembled WGS sequence"/>
</dbReference>
<sequence length="60" mass="6954">HCEDNLTVRSWWHRCYVLKHQLRPCRHPLLAVLVTRKACKFSACSSINNDQCSLGIGTRM</sequence>
<name>A0A835L266_SPOEX</name>
<evidence type="ECO:0000313" key="1">
    <source>
        <dbReference type="EMBL" id="KAF9413998.1"/>
    </source>
</evidence>
<dbReference type="AlphaFoldDB" id="A0A835L266"/>
<protein>
    <submittedName>
        <fullName evidence="1">Uncharacterized protein</fullName>
    </submittedName>
</protein>
<comment type="caution">
    <text evidence="1">The sequence shown here is derived from an EMBL/GenBank/DDBJ whole genome shotgun (WGS) entry which is preliminary data.</text>
</comment>
<proteinExistence type="predicted"/>
<reference evidence="1" key="1">
    <citation type="submission" date="2020-08" db="EMBL/GenBank/DDBJ databases">
        <title>Spodoptera exigua strain:BAW_Kor-Di-RS1 Genome sequencing and assembly.</title>
        <authorList>
            <person name="Kim J."/>
            <person name="Nam H.Y."/>
            <person name="Kwon M."/>
            <person name="Choi J.H."/>
            <person name="Cho S.R."/>
            <person name="Kim G.-H."/>
        </authorList>
    </citation>
    <scope>NUCLEOTIDE SEQUENCE</scope>
    <source>
        <strain evidence="1">BAW_Kor-Di-RS1</strain>
        <tissue evidence="1">Whole-body</tissue>
    </source>
</reference>
<accession>A0A835L266</accession>
<organism evidence="1 2">
    <name type="scientific">Spodoptera exigua</name>
    <name type="common">Beet armyworm</name>
    <name type="synonym">Noctua fulgens</name>
    <dbReference type="NCBI Taxonomy" id="7107"/>
    <lineage>
        <taxon>Eukaryota</taxon>
        <taxon>Metazoa</taxon>
        <taxon>Ecdysozoa</taxon>
        <taxon>Arthropoda</taxon>
        <taxon>Hexapoda</taxon>
        <taxon>Insecta</taxon>
        <taxon>Pterygota</taxon>
        <taxon>Neoptera</taxon>
        <taxon>Endopterygota</taxon>
        <taxon>Lepidoptera</taxon>
        <taxon>Glossata</taxon>
        <taxon>Ditrysia</taxon>
        <taxon>Noctuoidea</taxon>
        <taxon>Noctuidae</taxon>
        <taxon>Amphipyrinae</taxon>
        <taxon>Spodoptera</taxon>
    </lineage>
</organism>
<feature type="non-terminal residue" evidence="1">
    <location>
        <position position="60"/>
    </location>
</feature>
<dbReference type="EMBL" id="JACKWZ010000145">
    <property type="protein sequence ID" value="KAF9413998.1"/>
    <property type="molecule type" value="Genomic_DNA"/>
</dbReference>
<keyword evidence="2" id="KW-1185">Reference proteome</keyword>